<dbReference type="RefSeq" id="WP_173572043.1">
    <property type="nucleotide sequence ID" value="NZ_BJYG01000017.1"/>
</dbReference>
<gene>
    <name evidence="1" type="ORF">AOE01nite_14060</name>
</gene>
<evidence type="ECO:0000313" key="1">
    <source>
        <dbReference type="EMBL" id="GEN63182.1"/>
    </source>
</evidence>
<keyword evidence="2" id="KW-1185">Reference proteome</keyword>
<dbReference type="EMBL" id="BJYG01000017">
    <property type="protein sequence ID" value="GEN63182.1"/>
    <property type="molecule type" value="Genomic_DNA"/>
</dbReference>
<name>A0A511XJR4_9PROT</name>
<evidence type="ECO:0000313" key="2">
    <source>
        <dbReference type="Proteomes" id="UP000321746"/>
    </source>
</evidence>
<comment type="caution">
    <text evidence="1">The sequence shown here is derived from an EMBL/GenBank/DDBJ whole genome shotgun (WGS) entry which is preliminary data.</text>
</comment>
<protein>
    <submittedName>
        <fullName evidence="1">Uncharacterized protein</fullName>
    </submittedName>
</protein>
<reference evidence="1 2" key="1">
    <citation type="submission" date="2019-07" db="EMBL/GenBank/DDBJ databases">
        <title>Whole genome shotgun sequence of Acetobacter oeni NBRC 105207.</title>
        <authorList>
            <person name="Hosoyama A."/>
            <person name="Uohara A."/>
            <person name="Ohji S."/>
            <person name="Ichikawa N."/>
        </authorList>
    </citation>
    <scope>NUCLEOTIDE SEQUENCE [LARGE SCALE GENOMIC DNA]</scope>
    <source>
        <strain evidence="1 2">NBRC 105207</strain>
    </source>
</reference>
<dbReference type="AlphaFoldDB" id="A0A511XJR4"/>
<organism evidence="1 2">
    <name type="scientific">Acetobacter oeni</name>
    <dbReference type="NCBI Taxonomy" id="304077"/>
    <lineage>
        <taxon>Bacteria</taxon>
        <taxon>Pseudomonadati</taxon>
        <taxon>Pseudomonadota</taxon>
        <taxon>Alphaproteobacteria</taxon>
        <taxon>Acetobacterales</taxon>
        <taxon>Acetobacteraceae</taxon>
        <taxon>Acetobacter</taxon>
    </lineage>
</organism>
<proteinExistence type="predicted"/>
<dbReference type="Proteomes" id="UP000321746">
    <property type="component" value="Unassembled WGS sequence"/>
</dbReference>
<sequence length="46" mass="5191">MISPFTMTALCELVLALVLVVAVPAMALRWGSKDMHRDDDLNFWRG</sequence>
<accession>A0A511XJR4</accession>